<evidence type="ECO:0000256" key="3">
    <source>
        <dbReference type="ARBA" id="ARBA00022563"/>
    </source>
</evidence>
<dbReference type="Proteomes" id="UP001152607">
    <property type="component" value="Unassembled WGS sequence"/>
</dbReference>
<keyword evidence="8 11" id="KW-0460">Magnesium</keyword>
<organism evidence="16 17">
    <name type="scientific">Periconia digitata</name>
    <dbReference type="NCBI Taxonomy" id="1303443"/>
    <lineage>
        <taxon>Eukaryota</taxon>
        <taxon>Fungi</taxon>
        <taxon>Dikarya</taxon>
        <taxon>Ascomycota</taxon>
        <taxon>Pezizomycotina</taxon>
        <taxon>Dothideomycetes</taxon>
        <taxon>Pleosporomycetidae</taxon>
        <taxon>Pleosporales</taxon>
        <taxon>Massarineae</taxon>
        <taxon>Periconiaceae</taxon>
        <taxon>Periconia</taxon>
    </lineage>
</organism>
<evidence type="ECO:0000259" key="14">
    <source>
        <dbReference type="Pfam" id="PF02772"/>
    </source>
</evidence>
<evidence type="ECO:0000256" key="5">
    <source>
        <dbReference type="ARBA" id="ARBA00022723"/>
    </source>
</evidence>
<keyword evidence="5 11" id="KW-0479">Metal-binding</keyword>
<dbReference type="InterPro" id="IPR022636">
    <property type="entry name" value="S-AdoMet_synthetase_sfam"/>
</dbReference>
<keyword evidence="9 11" id="KW-0630">Potassium</keyword>
<gene>
    <name evidence="16" type="ORF">PDIGIT_LOCUS8269</name>
</gene>
<evidence type="ECO:0000259" key="13">
    <source>
        <dbReference type="Pfam" id="PF00438"/>
    </source>
</evidence>
<evidence type="ECO:0000256" key="10">
    <source>
        <dbReference type="ARBA" id="ARBA00048344"/>
    </source>
</evidence>
<evidence type="ECO:0000256" key="7">
    <source>
        <dbReference type="ARBA" id="ARBA00022840"/>
    </source>
</evidence>
<dbReference type="PANTHER" id="PTHR11964">
    <property type="entry name" value="S-ADENOSYLMETHIONINE SYNTHETASE"/>
    <property type="match status" value="1"/>
</dbReference>
<reference evidence="16" key="1">
    <citation type="submission" date="2023-01" db="EMBL/GenBank/DDBJ databases">
        <authorList>
            <person name="Van Ghelder C."/>
            <person name="Rancurel C."/>
        </authorList>
    </citation>
    <scope>NUCLEOTIDE SEQUENCE</scope>
    <source>
        <strain evidence="16">CNCM I-4278</strain>
    </source>
</reference>
<name>A0A9W4UFV8_9PLEO</name>
<dbReference type="PROSITE" id="PS00377">
    <property type="entry name" value="ADOMET_SYNTHASE_2"/>
    <property type="match status" value="1"/>
</dbReference>
<dbReference type="InterPro" id="IPR022631">
    <property type="entry name" value="ADOMET_SYNTHASE_CS"/>
</dbReference>
<keyword evidence="4 11" id="KW-0808">Transferase</keyword>
<sequence>MTTNGTSVPSKGTFLFTSESVGEGHPDKICDQVSDAILDACLKEDPLSKVACETATKTGMVMVFGEITTKAHLDYQKVIRGAIKDIGYDHSDKGFDYKTCNVLVAIEQQSPDIAQGLHYDEALEKLGAGDQGIMFGYATDETPELLPLTLLLSHKLNKAMKDARNDGSLPWLRPDTKTQVTVEYEHDNGAVVPKRVDTVVVSAQHSEVIGTEELRKEILEKIIKKVIPAKYLDEKTVYHIQPSGLFIIGGPQGDAGLTGRKIIVDTYGGWGAHGGGAFSGKDYSKVDRSAAYLARWIAKSLVNAKLARRALVQLSYAIGVAEPLSLFVETYGTSDKSSDQLVEIIHKNFDLRPGVIVKELNLTNPIYFQTAKNGHFSDQGFTWEKPKELKL</sequence>
<dbReference type="CDD" id="cd18079">
    <property type="entry name" value="S-AdoMet_synt"/>
    <property type="match status" value="1"/>
</dbReference>
<dbReference type="FunFam" id="3.30.300.10:FF:000003">
    <property type="entry name" value="S-adenosylmethionine synthase"/>
    <property type="match status" value="1"/>
</dbReference>
<dbReference type="EC" id="2.5.1.6" evidence="11"/>
<dbReference type="FunFam" id="3.30.300.10:FF:000004">
    <property type="entry name" value="S-adenosylmethionine synthase"/>
    <property type="match status" value="1"/>
</dbReference>
<evidence type="ECO:0000256" key="9">
    <source>
        <dbReference type="ARBA" id="ARBA00022958"/>
    </source>
</evidence>
<keyword evidence="6 11" id="KW-0547">Nucleotide-binding</keyword>
<evidence type="ECO:0000256" key="11">
    <source>
        <dbReference type="RuleBase" id="RU000541"/>
    </source>
</evidence>
<dbReference type="GO" id="GO:0006555">
    <property type="term" value="P:methionine metabolic process"/>
    <property type="evidence" value="ECO:0007669"/>
    <property type="project" value="UniProtKB-ARBA"/>
</dbReference>
<dbReference type="GO" id="GO:0006556">
    <property type="term" value="P:S-adenosylmethionine biosynthetic process"/>
    <property type="evidence" value="ECO:0007669"/>
    <property type="project" value="InterPro"/>
</dbReference>
<evidence type="ECO:0000256" key="2">
    <source>
        <dbReference type="ARBA" id="ARBA00009685"/>
    </source>
</evidence>
<evidence type="ECO:0000256" key="1">
    <source>
        <dbReference type="ARBA" id="ARBA00005224"/>
    </source>
</evidence>
<feature type="domain" description="S-adenosylmethionine synthetase central" evidence="14">
    <location>
        <begin position="126"/>
        <end position="246"/>
    </location>
</feature>
<comment type="similarity">
    <text evidence="2 12">Belongs to the AdoMet synthase family.</text>
</comment>
<dbReference type="InterPro" id="IPR022630">
    <property type="entry name" value="S-AdoMet_synt_C"/>
</dbReference>
<dbReference type="InterPro" id="IPR022629">
    <property type="entry name" value="S-AdoMet_synt_central"/>
</dbReference>
<dbReference type="GO" id="GO:0046872">
    <property type="term" value="F:metal ion binding"/>
    <property type="evidence" value="ECO:0007669"/>
    <property type="project" value="UniProtKB-KW"/>
</dbReference>
<evidence type="ECO:0000256" key="6">
    <source>
        <dbReference type="ARBA" id="ARBA00022741"/>
    </source>
</evidence>
<comment type="cofactor">
    <cofactor evidence="11">
        <name>Mg(2+)</name>
        <dbReference type="ChEBI" id="CHEBI:18420"/>
    </cofactor>
    <text evidence="11">Binds 2 magnesium ions per subunit. The magnesium ions interact primarily with the substrate.</text>
</comment>
<accession>A0A9W4UFV8</accession>
<dbReference type="AlphaFoldDB" id="A0A9W4UFV8"/>
<protein>
    <recommendedName>
        <fullName evidence="11">S-adenosylmethionine synthase</fullName>
        <ecNumber evidence="11">2.5.1.6</ecNumber>
    </recommendedName>
</protein>
<dbReference type="GO" id="GO:0005524">
    <property type="term" value="F:ATP binding"/>
    <property type="evidence" value="ECO:0007669"/>
    <property type="project" value="UniProtKB-KW"/>
</dbReference>
<keyword evidence="7 11" id="KW-0067">ATP-binding</keyword>
<dbReference type="InterPro" id="IPR002133">
    <property type="entry name" value="S-AdoMet_synthetase"/>
</dbReference>
<dbReference type="Pfam" id="PF02773">
    <property type="entry name" value="S-AdoMet_synt_C"/>
    <property type="match status" value="1"/>
</dbReference>
<dbReference type="PIRSF" id="PIRSF000497">
    <property type="entry name" value="MAT"/>
    <property type="match status" value="1"/>
</dbReference>
<dbReference type="Gene3D" id="3.30.300.10">
    <property type="match status" value="3"/>
</dbReference>
<evidence type="ECO:0000259" key="15">
    <source>
        <dbReference type="Pfam" id="PF02773"/>
    </source>
</evidence>
<dbReference type="FunFam" id="3.30.300.10:FF:000001">
    <property type="entry name" value="S-adenosylmethionine synthase"/>
    <property type="match status" value="1"/>
</dbReference>
<dbReference type="PROSITE" id="PS00376">
    <property type="entry name" value="ADOMET_SYNTHASE_1"/>
    <property type="match status" value="1"/>
</dbReference>
<dbReference type="HAMAP" id="MF_00086">
    <property type="entry name" value="S_AdoMet_synth1"/>
    <property type="match status" value="1"/>
</dbReference>
<dbReference type="GO" id="GO:0004478">
    <property type="term" value="F:methionine adenosyltransferase activity"/>
    <property type="evidence" value="ECO:0007669"/>
    <property type="project" value="UniProtKB-EC"/>
</dbReference>
<comment type="pathway">
    <text evidence="1 11">Amino-acid biosynthesis; S-adenosyl-L-methionine biosynthesis; S-adenosyl-L-methionine from L-methionine: step 1/1.</text>
</comment>
<evidence type="ECO:0000313" key="17">
    <source>
        <dbReference type="Proteomes" id="UP001152607"/>
    </source>
</evidence>
<dbReference type="InterPro" id="IPR022628">
    <property type="entry name" value="S-AdoMet_synt_N"/>
</dbReference>
<dbReference type="NCBIfam" id="TIGR01034">
    <property type="entry name" value="metK"/>
    <property type="match status" value="1"/>
</dbReference>
<evidence type="ECO:0000256" key="4">
    <source>
        <dbReference type="ARBA" id="ARBA00022679"/>
    </source>
</evidence>
<comment type="caution">
    <text evidence="16">The sequence shown here is derived from an EMBL/GenBank/DDBJ whole genome shotgun (WGS) entry which is preliminary data.</text>
</comment>
<dbReference type="GO" id="GO:0006730">
    <property type="term" value="P:one-carbon metabolic process"/>
    <property type="evidence" value="ECO:0007669"/>
    <property type="project" value="UniProtKB-KW"/>
</dbReference>
<comment type="catalytic activity">
    <reaction evidence="10 11">
        <text>L-methionine + ATP + H2O = S-adenosyl-L-methionine + phosphate + diphosphate</text>
        <dbReference type="Rhea" id="RHEA:21080"/>
        <dbReference type="ChEBI" id="CHEBI:15377"/>
        <dbReference type="ChEBI" id="CHEBI:30616"/>
        <dbReference type="ChEBI" id="CHEBI:33019"/>
        <dbReference type="ChEBI" id="CHEBI:43474"/>
        <dbReference type="ChEBI" id="CHEBI:57844"/>
        <dbReference type="ChEBI" id="CHEBI:59789"/>
        <dbReference type="EC" id="2.5.1.6"/>
    </reaction>
</comment>
<keyword evidence="3 11" id="KW-0554">One-carbon metabolism</keyword>
<evidence type="ECO:0000313" key="16">
    <source>
        <dbReference type="EMBL" id="CAI6335190.1"/>
    </source>
</evidence>
<comment type="function">
    <text evidence="11">Catalyzes the formation of S-adenosylmethionine from methionine and ATP.</text>
</comment>
<proteinExistence type="inferred from homology"/>
<dbReference type="SUPFAM" id="SSF55973">
    <property type="entry name" value="S-adenosylmethionine synthetase"/>
    <property type="match status" value="3"/>
</dbReference>
<feature type="domain" description="S-adenosylmethionine synthetase C-terminal" evidence="15">
    <location>
        <begin position="248"/>
        <end position="385"/>
    </location>
</feature>
<dbReference type="Pfam" id="PF02772">
    <property type="entry name" value="S-AdoMet_synt_M"/>
    <property type="match status" value="1"/>
</dbReference>
<evidence type="ECO:0000256" key="8">
    <source>
        <dbReference type="ARBA" id="ARBA00022842"/>
    </source>
</evidence>
<evidence type="ECO:0000256" key="12">
    <source>
        <dbReference type="RuleBase" id="RU004462"/>
    </source>
</evidence>
<comment type="cofactor">
    <cofactor evidence="11">
        <name>K(+)</name>
        <dbReference type="ChEBI" id="CHEBI:29103"/>
    </cofactor>
    <text evidence="11">Binds 1 potassium ion per subunit. The potassium ion interacts primarily with the substrate.</text>
</comment>
<feature type="domain" description="S-adenosylmethionine synthetase N-terminal" evidence="13">
    <location>
        <begin position="14"/>
        <end position="111"/>
    </location>
</feature>
<keyword evidence="17" id="KW-1185">Reference proteome</keyword>
<dbReference type="Pfam" id="PF00438">
    <property type="entry name" value="S-AdoMet_synt_N"/>
    <property type="match status" value="1"/>
</dbReference>
<dbReference type="OrthoDB" id="5852090at2759"/>
<dbReference type="EMBL" id="CAOQHR010000005">
    <property type="protein sequence ID" value="CAI6335190.1"/>
    <property type="molecule type" value="Genomic_DNA"/>
</dbReference>